<dbReference type="EMBL" id="CM027684">
    <property type="protein sequence ID" value="KAG0529031.1"/>
    <property type="molecule type" value="Genomic_DNA"/>
</dbReference>
<comment type="caution">
    <text evidence="2">The sequence shown here is derived from an EMBL/GenBank/DDBJ whole genome shotgun (WGS) entry which is preliminary data.</text>
</comment>
<reference evidence="2" key="1">
    <citation type="journal article" date="2019" name="BMC Genomics">
        <title>A new reference genome for Sorghum bicolor reveals high levels of sequence similarity between sweet and grain genotypes: implications for the genetics of sugar metabolism.</title>
        <authorList>
            <person name="Cooper E.A."/>
            <person name="Brenton Z.W."/>
            <person name="Flinn B.S."/>
            <person name="Jenkins J."/>
            <person name="Shu S."/>
            <person name="Flowers D."/>
            <person name="Luo F."/>
            <person name="Wang Y."/>
            <person name="Xia P."/>
            <person name="Barry K."/>
            <person name="Daum C."/>
            <person name="Lipzen A."/>
            <person name="Yoshinaga Y."/>
            <person name="Schmutz J."/>
            <person name="Saski C."/>
            <person name="Vermerris W."/>
            <person name="Kresovich S."/>
        </authorList>
    </citation>
    <scope>NUCLEOTIDE SEQUENCE</scope>
</reference>
<organism evidence="2 3">
    <name type="scientific">Sorghum bicolor</name>
    <name type="common">Sorghum</name>
    <name type="synonym">Sorghum vulgare</name>
    <dbReference type="NCBI Taxonomy" id="4558"/>
    <lineage>
        <taxon>Eukaryota</taxon>
        <taxon>Viridiplantae</taxon>
        <taxon>Streptophyta</taxon>
        <taxon>Embryophyta</taxon>
        <taxon>Tracheophyta</taxon>
        <taxon>Spermatophyta</taxon>
        <taxon>Magnoliopsida</taxon>
        <taxon>Liliopsida</taxon>
        <taxon>Poales</taxon>
        <taxon>Poaceae</taxon>
        <taxon>PACMAD clade</taxon>
        <taxon>Panicoideae</taxon>
        <taxon>Andropogonodae</taxon>
        <taxon>Andropogoneae</taxon>
        <taxon>Sorghinae</taxon>
        <taxon>Sorghum</taxon>
    </lineage>
</organism>
<reference evidence="2" key="2">
    <citation type="submission" date="2020-10" db="EMBL/GenBank/DDBJ databases">
        <authorList>
            <person name="Cooper E.A."/>
            <person name="Brenton Z.W."/>
            <person name="Flinn B.S."/>
            <person name="Jenkins J."/>
            <person name="Shu S."/>
            <person name="Flowers D."/>
            <person name="Luo F."/>
            <person name="Wang Y."/>
            <person name="Xia P."/>
            <person name="Barry K."/>
            <person name="Daum C."/>
            <person name="Lipzen A."/>
            <person name="Yoshinaga Y."/>
            <person name="Schmutz J."/>
            <person name="Saski C."/>
            <person name="Vermerris W."/>
            <person name="Kresovich S."/>
        </authorList>
    </citation>
    <scope>NUCLEOTIDE SEQUENCE</scope>
</reference>
<sequence length="236" mass="25547">MMVTGVRCRSTRHRPPHVLPESSPCISPPRAPRAFYVSSSQQATVPGGHARTPPPRRAMSPTPYPTAQHPTSTPLAPTPAPAPRLLRSPAGPARRLAPWPCPSSEDASVATPPPCSCSCPCPPPAARRPSPVARATGAPKKPAPELKQLEKHLLLRDDQDEGSPTSVLTSARAEVFVNSSSASRSSAQSSVAGSYERGIMAMKAARWPRRWTGRMPAHRRRGRERHMFLCIKDQFL</sequence>
<protein>
    <submittedName>
        <fullName evidence="2">Uncharacterized protein</fullName>
    </submittedName>
</protein>
<gene>
    <name evidence="2" type="ORF">BDA96_05G063400</name>
</gene>
<evidence type="ECO:0000313" key="3">
    <source>
        <dbReference type="Proteomes" id="UP000807115"/>
    </source>
</evidence>
<proteinExistence type="predicted"/>
<evidence type="ECO:0000313" key="2">
    <source>
        <dbReference type="EMBL" id="KAG0529031.1"/>
    </source>
</evidence>
<accession>A0A921UFX0</accession>
<dbReference type="Proteomes" id="UP000807115">
    <property type="component" value="Chromosome 5"/>
</dbReference>
<name>A0A921UFX0_SORBI</name>
<dbReference type="AlphaFoldDB" id="A0A921UFX0"/>
<evidence type="ECO:0000256" key="1">
    <source>
        <dbReference type="SAM" id="MobiDB-lite"/>
    </source>
</evidence>
<feature type="region of interest" description="Disordered" evidence="1">
    <location>
        <begin position="1"/>
        <end position="91"/>
    </location>
</feature>